<dbReference type="HOGENOM" id="CLU_103342_0_0_0"/>
<accession>D1AGQ7</accession>
<dbReference type="EMBL" id="CP001739">
    <property type="protein sequence ID" value="ACZ10777.1"/>
    <property type="molecule type" value="Genomic_DNA"/>
</dbReference>
<dbReference type="AlphaFoldDB" id="D1AGQ7"/>
<organism evidence="1 2">
    <name type="scientific">Sebaldella termitidis (strain ATCC 33386 / NCTC 11300)</name>
    <dbReference type="NCBI Taxonomy" id="526218"/>
    <lineage>
        <taxon>Bacteria</taxon>
        <taxon>Fusobacteriati</taxon>
        <taxon>Fusobacteriota</taxon>
        <taxon>Fusobacteriia</taxon>
        <taxon>Fusobacteriales</taxon>
        <taxon>Leptotrichiaceae</taxon>
        <taxon>Sebaldella</taxon>
    </lineage>
</organism>
<sequence length="214" mass="24267">MKRLLLIIICTLGILSCGVPKEVTVPDKHLNYKDNIVLYNEKPYTGKVKLKKIAEKEQFEEGYISVKDGKLEGITDFKNDAAKTHFKFDVKSGKFNGEYILKHPLIGDFVMNFENGELKELKGKFPNDINQDLIFDKDGNVNGLIEQGGKQLDFQGGVAVKDTLKVKMFLDTETKQKLVTEVYEGDKLMAREENILLFTVKDFTEELLPVTGLQ</sequence>
<keyword evidence="2" id="KW-1185">Reference proteome</keyword>
<reference evidence="2" key="1">
    <citation type="submission" date="2009-09" db="EMBL/GenBank/DDBJ databases">
        <title>The complete chromosome of Sebaldella termitidis ATCC 33386.</title>
        <authorList>
            <consortium name="US DOE Joint Genome Institute (JGI-PGF)"/>
            <person name="Lucas S."/>
            <person name="Copeland A."/>
            <person name="Lapidus A."/>
            <person name="Glavina del Rio T."/>
            <person name="Dalin E."/>
            <person name="Tice H."/>
            <person name="Bruce D."/>
            <person name="Goodwin L."/>
            <person name="Pitluck S."/>
            <person name="Kyrpides N."/>
            <person name="Mavromatis K."/>
            <person name="Ivanova N."/>
            <person name="Mikhailova N."/>
            <person name="Sims D."/>
            <person name="Meincke L."/>
            <person name="Brettin T."/>
            <person name="Detter J.C."/>
            <person name="Han C."/>
            <person name="Larimer F."/>
            <person name="Land M."/>
            <person name="Hauser L."/>
            <person name="Markowitz V."/>
            <person name="Cheng J.F."/>
            <person name="Hugenholtz P."/>
            <person name="Woyke T."/>
            <person name="Wu D."/>
            <person name="Eisen J.A."/>
        </authorList>
    </citation>
    <scope>NUCLEOTIDE SEQUENCE [LARGE SCALE GENOMIC DNA]</scope>
    <source>
        <strain evidence="2">ATCC 33386 / NCTC 11300</strain>
    </source>
</reference>
<evidence type="ECO:0000313" key="2">
    <source>
        <dbReference type="Proteomes" id="UP000000845"/>
    </source>
</evidence>
<protein>
    <recommendedName>
        <fullName evidence="3">Lipoprotein</fullName>
    </recommendedName>
</protein>
<reference evidence="1 2" key="2">
    <citation type="journal article" date="2010" name="Stand. Genomic Sci.">
        <title>Complete genome sequence of Sebaldella termitidis type strain (NCTC 11300).</title>
        <authorList>
            <person name="Harmon-Smith M."/>
            <person name="Celia L."/>
            <person name="Chertkov O."/>
            <person name="Lapidus A."/>
            <person name="Copeland A."/>
            <person name="Glavina Del Rio T."/>
            <person name="Nolan M."/>
            <person name="Lucas S."/>
            <person name="Tice H."/>
            <person name="Cheng J.F."/>
            <person name="Han C."/>
            <person name="Detter J.C."/>
            <person name="Bruce D."/>
            <person name="Goodwin L."/>
            <person name="Pitluck S."/>
            <person name="Pati A."/>
            <person name="Liolios K."/>
            <person name="Ivanova N."/>
            <person name="Mavromatis K."/>
            <person name="Mikhailova N."/>
            <person name="Chen A."/>
            <person name="Palaniappan K."/>
            <person name="Land M."/>
            <person name="Hauser L."/>
            <person name="Chang Y.J."/>
            <person name="Jeffries C.D."/>
            <person name="Brettin T."/>
            <person name="Goker M."/>
            <person name="Beck B."/>
            <person name="Bristow J."/>
            <person name="Eisen J.A."/>
            <person name="Markowitz V."/>
            <person name="Hugenholtz P."/>
            <person name="Kyrpides N.C."/>
            <person name="Klenk H.P."/>
            <person name="Chen F."/>
        </authorList>
    </citation>
    <scope>NUCLEOTIDE SEQUENCE [LARGE SCALE GENOMIC DNA]</scope>
    <source>
        <strain evidence="2">ATCC 33386 / NCTC 11300</strain>
    </source>
</reference>
<name>D1AGQ7_SEBTE</name>
<dbReference type="PROSITE" id="PS51257">
    <property type="entry name" value="PROKAR_LIPOPROTEIN"/>
    <property type="match status" value="1"/>
</dbReference>
<dbReference type="RefSeq" id="WP_012863352.1">
    <property type="nucleotide sequence ID" value="NC_013517.1"/>
</dbReference>
<evidence type="ECO:0008006" key="3">
    <source>
        <dbReference type="Google" id="ProtNLM"/>
    </source>
</evidence>
<evidence type="ECO:0000313" key="1">
    <source>
        <dbReference type="EMBL" id="ACZ10777.1"/>
    </source>
</evidence>
<dbReference type="STRING" id="526218.Sterm_3944"/>
<proteinExistence type="predicted"/>
<gene>
    <name evidence="1" type="ordered locus">Sterm_3944</name>
</gene>
<dbReference type="Proteomes" id="UP000000845">
    <property type="component" value="Chromosome"/>
</dbReference>
<dbReference type="KEGG" id="str:Sterm_3944"/>